<gene>
    <name evidence="2" type="ORF">OW255_06915</name>
</gene>
<evidence type="ECO:0000313" key="2">
    <source>
        <dbReference type="EMBL" id="WAJ25231.1"/>
    </source>
</evidence>
<organism evidence="2 3">
    <name type="scientific">Lacrimispora xylanolytica</name>
    <dbReference type="NCBI Taxonomy" id="29375"/>
    <lineage>
        <taxon>Bacteria</taxon>
        <taxon>Bacillati</taxon>
        <taxon>Bacillota</taxon>
        <taxon>Clostridia</taxon>
        <taxon>Lachnospirales</taxon>
        <taxon>Lachnospiraceae</taxon>
        <taxon>Lacrimispora</taxon>
    </lineage>
</organism>
<dbReference type="InterPro" id="IPR036637">
    <property type="entry name" value="Phosphohistidine_dom_sf"/>
</dbReference>
<dbReference type="PANTHER" id="PTHR43615">
    <property type="entry name" value="PHOSPHOENOLPYRUVATE SYNTHASE-RELATED"/>
    <property type="match status" value="1"/>
</dbReference>
<dbReference type="EMBL" id="CP113524">
    <property type="protein sequence ID" value="WAJ25231.1"/>
    <property type="molecule type" value="Genomic_DNA"/>
</dbReference>
<sequence>MKYNGKNKNELYTGGKSYPGKKSPFDVWTRGNVAEAFPDIMTPLSWSLWGETMNELLRNAFRYYSFSSEVKEKCFIMLKNGKLYYNIGLVNLYMKRIGLFSMDEIVGGETAYKEKKQKRRIHWLKFMVHLPGSIKAEKNNGKLEAESRLKWREFYRYHKKWAELDYNSMNLDELFHLFNERIVYGKANMHLHTDATTAAFSKMAMLQWKLKKNGYDDSSLLKLVNDIEGIEMAEINQHMELLKNMIEPLEQKQQILECLKGENWKQSLMDSGFTQVCIFIEENLIGNYGHRGKNELEIKEPYWAENPRMLLNMIIERCENKEAGRTREQEKINVEDKKFGKLIEQSRTFTMLRENNKHYLYFIIAEIKRIIRVINTKLCSTIPQMEQDDIYFMEYEELGRLIGDISEFEKIKANVIVRKKIYSEFLVKCDEPETKTPGKKVLRGIPACYGRVTGRVKVINHNYAGDIKKGDIIVIKSLDISWTPLFSVAGGLVTELGGILSHAAIIAREYNIPTIVNVENATSILKNGDQIVLDGETGVIHYDKTISTS</sequence>
<reference evidence="2" key="1">
    <citation type="submission" date="2022-11" db="EMBL/GenBank/DDBJ databases">
        <title>Lacrimispora xylanolytica sy1, complete genome.</title>
        <authorList>
            <person name="Choi S."/>
        </authorList>
    </citation>
    <scope>NUCLEOTIDE SEQUENCE</scope>
    <source>
        <strain evidence="2">Sy1</strain>
    </source>
</reference>
<dbReference type="RefSeq" id="WP_268116115.1">
    <property type="nucleotide sequence ID" value="NZ_CP113524.1"/>
</dbReference>
<evidence type="ECO:0000259" key="1">
    <source>
        <dbReference type="Pfam" id="PF00391"/>
    </source>
</evidence>
<name>A0ABY7AF42_9FIRM</name>
<keyword evidence="3" id="KW-1185">Reference proteome</keyword>
<dbReference type="Gene3D" id="3.50.30.10">
    <property type="entry name" value="Phosphohistidine domain"/>
    <property type="match status" value="1"/>
</dbReference>
<feature type="domain" description="PEP-utilising enzyme mobile" evidence="1">
    <location>
        <begin position="467"/>
        <end position="538"/>
    </location>
</feature>
<accession>A0ABY7AF42</accession>
<dbReference type="InterPro" id="IPR051549">
    <property type="entry name" value="PEP_Utilizing_Enz"/>
</dbReference>
<dbReference type="SUPFAM" id="SSF52009">
    <property type="entry name" value="Phosphohistidine domain"/>
    <property type="match status" value="1"/>
</dbReference>
<dbReference type="InterPro" id="IPR008279">
    <property type="entry name" value="PEP-util_enz_mobile_dom"/>
</dbReference>
<dbReference type="Proteomes" id="UP001163115">
    <property type="component" value="Chromosome"/>
</dbReference>
<proteinExistence type="predicted"/>
<dbReference type="PANTHER" id="PTHR43615:SF1">
    <property type="entry name" value="PPDK_N DOMAIN-CONTAINING PROTEIN"/>
    <property type="match status" value="1"/>
</dbReference>
<dbReference type="Pfam" id="PF00391">
    <property type="entry name" value="PEP-utilizers"/>
    <property type="match status" value="1"/>
</dbReference>
<evidence type="ECO:0000313" key="3">
    <source>
        <dbReference type="Proteomes" id="UP001163115"/>
    </source>
</evidence>
<protein>
    <submittedName>
        <fullName evidence="2">PEP-utilizing enzyme</fullName>
    </submittedName>
</protein>